<reference evidence="3 4" key="1">
    <citation type="journal article" date="2013" name="Environ. Microbiol.">
        <title>Chloride and organic osmolytes: a hybrid strategy to cope with elevated salinities by the moderately halophilic, chloride-dependent bacterium Halobacillus halophilus.</title>
        <authorList>
            <person name="Saum S.H."/>
            <person name="Pfeiffer F."/>
            <person name="Palm P."/>
            <person name="Rampp M."/>
            <person name="Schuster S.C."/>
            <person name="Muller V."/>
            <person name="Oesterhelt D."/>
        </authorList>
    </citation>
    <scope>NUCLEOTIDE SEQUENCE [LARGE SCALE GENOMIC DNA]</scope>
    <source>
        <strain evidence="4">ATCC 35676 / DSM 2266 / JCM 20832 / KCTC 3685 / LMG 17431 / NBRC 102448 / NCIMB 2269</strain>
    </source>
</reference>
<dbReference type="PROSITE" id="PS51257">
    <property type="entry name" value="PROKAR_LIPOPROTEIN"/>
    <property type="match status" value="1"/>
</dbReference>
<dbReference type="HOGENOM" id="CLU_111954_1_0_9"/>
<keyword evidence="1" id="KW-0732">Signal</keyword>
<evidence type="ECO:0000313" key="3">
    <source>
        <dbReference type="EMBL" id="CCG45672.1"/>
    </source>
</evidence>
<dbReference type="Gene3D" id="2.170.130.30">
    <property type="match status" value="1"/>
</dbReference>
<sequence length="133" mass="14824">MNKLYALMLAVLLTAGILSGCGTQKEEQANAVQEEEKQEVSVQIEISKNNGEEILADKELSVEEGATLMKVLEDNFEVEQSDGMINSIEGISANQDKKMAWMYTINGEEAQVGANDYELKQGDEIVFDYHSWE</sequence>
<accession>I0JNF2</accession>
<evidence type="ECO:0000259" key="2">
    <source>
        <dbReference type="Pfam" id="PF14478"/>
    </source>
</evidence>
<dbReference type="eggNOG" id="ENOG5032Y2X">
    <property type="taxonomic scope" value="Bacteria"/>
</dbReference>
<dbReference type="EMBL" id="HE717023">
    <property type="protein sequence ID" value="CCG45672.1"/>
    <property type="molecule type" value="Genomic_DNA"/>
</dbReference>
<dbReference type="RefSeq" id="WP_014643562.1">
    <property type="nucleotide sequence ID" value="NC_017668.1"/>
</dbReference>
<organism evidence="3 4">
    <name type="scientific">Halobacillus halophilus (strain ATCC 35676 / DSM 2266 / JCM 20832 / KCTC 3685 / LMG 17431 / NBRC 102448 / NCIMB 2269)</name>
    <name type="common">Sporosarcina halophila</name>
    <dbReference type="NCBI Taxonomy" id="866895"/>
    <lineage>
        <taxon>Bacteria</taxon>
        <taxon>Bacillati</taxon>
        <taxon>Bacillota</taxon>
        <taxon>Bacilli</taxon>
        <taxon>Bacillales</taxon>
        <taxon>Bacillaceae</taxon>
        <taxon>Halobacillus</taxon>
    </lineage>
</organism>
<feature type="domain" description="Transcobalamin-like C-terminal" evidence="2">
    <location>
        <begin position="65"/>
        <end position="130"/>
    </location>
</feature>
<gene>
    <name evidence="3" type="ordered locus">HBHAL_3327</name>
</gene>
<name>I0JNF2_HALH3</name>
<dbReference type="PATRIC" id="fig|866895.3.peg.2344"/>
<dbReference type="Pfam" id="PF14478">
    <property type="entry name" value="DUF4430"/>
    <property type="match status" value="1"/>
</dbReference>
<dbReference type="InterPro" id="IPR027954">
    <property type="entry name" value="Transcobalamin-like_C"/>
</dbReference>
<feature type="chain" id="PRO_5038695777" description="Transcobalamin-like C-terminal domain-containing protein" evidence="1">
    <location>
        <begin position="21"/>
        <end position="133"/>
    </location>
</feature>
<dbReference type="AlphaFoldDB" id="I0JNF2"/>
<protein>
    <recommendedName>
        <fullName evidence="2">Transcobalamin-like C-terminal domain-containing protein</fullName>
    </recommendedName>
</protein>
<keyword evidence="4" id="KW-1185">Reference proteome</keyword>
<evidence type="ECO:0000313" key="4">
    <source>
        <dbReference type="Proteomes" id="UP000007397"/>
    </source>
</evidence>
<dbReference type="Proteomes" id="UP000007397">
    <property type="component" value="Chromosome"/>
</dbReference>
<proteinExistence type="predicted"/>
<dbReference type="STRING" id="866895.HBHAL_3327"/>
<evidence type="ECO:0000256" key="1">
    <source>
        <dbReference type="SAM" id="SignalP"/>
    </source>
</evidence>
<feature type="signal peptide" evidence="1">
    <location>
        <begin position="1"/>
        <end position="20"/>
    </location>
</feature>
<dbReference type="KEGG" id="hhd:HBHAL_3327"/>